<reference evidence="8 9" key="1">
    <citation type="submission" date="2016-10" db="EMBL/GenBank/DDBJ databases">
        <authorList>
            <person name="de Groot N.N."/>
        </authorList>
    </citation>
    <scope>NUCLEOTIDE SEQUENCE [LARGE SCALE GENOMIC DNA]</scope>
    <source>
        <strain evidence="8 9">SLAS-1</strain>
    </source>
</reference>
<dbReference type="EC" id="5.1.3.4" evidence="4"/>
<evidence type="ECO:0000313" key="8">
    <source>
        <dbReference type="EMBL" id="SDL67383.1"/>
    </source>
</evidence>
<keyword evidence="6" id="KW-0862">Zinc</keyword>
<dbReference type="Pfam" id="PF00596">
    <property type="entry name" value="Aldolase_II"/>
    <property type="match status" value="1"/>
</dbReference>
<dbReference type="AlphaFoldDB" id="A0A1G9LZS3"/>
<dbReference type="GO" id="GO:0005829">
    <property type="term" value="C:cytosol"/>
    <property type="evidence" value="ECO:0007669"/>
    <property type="project" value="TreeGrafter"/>
</dbReference>
<dbReference type="OrthoDB" id="9786287at2"/>
<comment type="catalytic activity">
    <reaction evidence="1">
        <text>L-ribulose 5-phosphate = D-xylulose 5-phosphate</text>
        <dbReference type="Rhea" id="RHEA:22368"/>
        <dbReference type="ChEBI" id="CHEBI:57737"/>
        <dbReference type="ChEBI" id="CHEBI:58226"/>
        <dbReference type="EC" id="5.1.3.4"/>
    </reaction>
</comment>
<dbReference type="Gene3D" id="3.40.225.10">
    <property type="entry name" value="Class II aldolase/adducin N-terminal domain"/>
    <property type="match status" value="1"/>
</dbReference>
<dbReference type="GO" id="GO:0046872">
    <property type="term" value="F:metal ion binding"/>
    <property type="evidence" value="ECO:0007669"/>
    <property type="project" value="UniProtKB-KW"/>
</dbReference>
<protein>
    <recommendedName>
        <fullName evidence="4">L-ribulose-5-phosphate 4-epimerase</fullName>
        <ecNumber evidence="4">5.1.3.4</ecNumber>
    </recommendedName>
</protein>
<dbReference type="PANTHER" id="PTHR22789">
    <property type="entry name" value="FUCULOSE PHOSPHATE ALDOLASE"/>
    <property type="match status" value="1"/>
</dbReference>
<dbReference type="InterPro" id="IPR050197">
    <property type="entry name" value="Aldolase_class_II_sugar_metab"/>
</dbReference>
<dbReference type="SUPFAM" id="SSF53639">
    <property type="entry name" value="AraD/HMP-PK domain-like"/>
    <property type="match status" value="1"/>
</dbReference>
<dbReference type="RefSeq" id="WP_089759368.1">
    <property type="nucleotide sequence ID" value="NZ_FNGO01000007.1"/>
</dbReference>
<gene>
    <name evidence="8" type="ORF">SAMN04488692_10759</name>
</gene>
<evidence type="ECO:0000259" key="7">
    <source>
        <dbReference type="SMART" id="SM01007"/>
    </source>
</evidence>
<feature type="domain" description="Class II aldolase/adducin N-terminal" evidence="7">
    <location>
        <begin position="7"/>
        <end position="184"/>
    </location>
</feature>
<dbReference type="SMART" id="SM01007">
    <property type="entry name" value="Aldolase_II"/>
    <property type="match status" value="1"/>
</dbReference>
<dbReference type="GO" id="GO:0008742">
    <property type="term" value="F:L-ribulose-phosphate 4-epimerase activity"/>
    <property type="evidence" value="ECO:0007669"/>
    <property type="project" value="UniProtKB-EC"/>
</dbReference>
<evidence type="ECO:0000256" key="2">
    <source>
        <dbReference type="ARBA" id="ARBA00001947"/>
    </source>
</evidence>
<keyword evidence="9" id="KW-1185">Reference proteome</keyword>
<evidence type="ECO:0000256" key="5">
    <source>
        <dbReference type="ARBA" id="ARBA00022723"/>
    </source>
</evidence>
<name>A0A1G9LZS3_9FIRM</name>
<keyword evidence="5" id="KW-0479">Metal-binding</keyword>
<evidence type="ECO:0000256" key="4">
    <source>
        <dbReference type="ARBA" id="ARBA00013186"/>
    </source>
</evidence>
<dbReference type="GO" id="GO:0016832">
    <property type="term" value="F:aldehyde-lyase activity"/>
    <property type="evidence" value="ECO:0007669"/>
    <property type="project" value="TreeGrafter"/>
</dbReference>
<sequence>MLDEMKKRVYEMNVELPRQGLVAMTSGNVSGRRPGDDRVVIKPSGMPYEEMGPEDMVVVDLQGEVLEGDKKPSSDTASHLYVYRQRQDVNGMVHTHSNYATSFAALGEPIPACLTQIADEFGGDIPVGPFVPIGEEDIGQAIVENIGDSPGILLKNHGVFTVGESPEAALKSAVMVEDAARTVHLAQTRGEPDRLPDEAIERAHRRYQEDYGQ</sequence>
<dbReference type="InterPro" id="IPR001303">
    <property type="entry name" value="Aldolase_II/adducin_N"/>
</dbReference>
<organism evidence="8 9">
    <name type="scientific">Halarsenatibacter silvermanii</name>
    <dbReference type="NCBI Taxonomy" id="321763"/>
    <lineage>
        <taxon>Bacteria</taxon>
        <taxon>Bacillati</taxon>
        <taxon>Bacillota</taxon>
        <taxon>Clostridia</taxon>
        <taxon>Halanaerobiales</taxon>
        <taxon>Halarsenatibacteraceae</taxon>
        <taxon>Halarsenatibacter</taxon>
    </lineage>
</organism>
<evidence type="ECO:0000313" key="9">
    <source>
        <dbReference type="Proteomes" id="UP000199476"/>
    </source>
</evidence>
<dbReference type="PANTHER" id="PTHR22789:SF8">
    <property type="entry name" value="L-RIBULOSE-5-PHOSPHATE 4-EPIMERASE SGBE"/>
    <property type="match status" value="1"/>
</dbReference>
<comment type="cofactor">
    <cofactor evidence="2">
        <name>Zn(2+)</name>
        <dbReference type="ChEBI" id="CHEBI:29105"/>
    </cofactor>
</comment>
<dbReference type="InterPro" id="IPR036409">
    <property type="entry name" value="Aldolase_II/adducin_N_sf"/>
</dbReference>
<accession>A0A1G9LZS3</accession>
<dbReference type="NCBIfam" id="NF005123">
    <property type="entry name" value="PRK06557.1"/>
    <property type="match status" value="1"/>
</dbReference>
<dbReference type="Proteomes" id="UP000199476">
    <property type="component" value="Unassembled WGS sequence"/>
</dbReference>
<proteinExistence type="inferred from homology"/>
<dbReference type="STRING" id="321763.SAMN04488692_10759"/>
<dbReference type="EMBL" id="FNGO01000007">
    <property type="protein sequence ID" value="SDL67383.1"/>
    <property type="molecule type" value="Genomic_DNA"/>
</dbReference>
<comment type="similarity">
    <text evidence="3">Belongs to the aldolase class II family. AraD/FucA subfamily.</text>
</comment>
<evidence type="ECO:0000256" key="3">
    <source>
        <dbReference type="ARBA" id="ARBA00010037"/>
    </source>
</evidence>
<evidence type="ECO:0000256" key="6">
    <source>
        <dbReference type="ARBA" id="ARBA00022833"/>
    </source>
</evidence>
<dbReference type="GO" id="GO:0019323">
    <property type="term" value="P:pentose catabolic process"/>
    <property type="evidence" value="ECO:0007669"/>
    <property type="project" value="TreeGrafter"/>
</dbReference>
<evidence type="ECO:0000256" key="1">
    <source>
        <dbReference type="ARBA" id="ARBA00001726"/>
    </source>
</evidence>